<dbReference type="InterPro" id="IPR025645">
    <property type="entry name" value="DUF4349"/>
</dbReference>
<keyword evidence="1" id="KW-0812">Transmembrane</keyword>
<organism evidence="4 5">
    <name type="scientific">Leptospira wolffii</name>
    <dbReference type="NCBI Taxonomy" id="409998"/>
    <lineage>
        <taxon>Bacteria</taxon>
        <taxon>Pseudomonadati</taxon>
        <taxon>Spirochaetota</taxon>
        <taxon>Spirochaetia</taxon>
        <taxon>Leptospirales</taxon>
        <taxon>Leptospiraceae</taxon>
        <taxon>Leptospira</taxon>
    </lineage>
</organism>
<dbReference type="Pfam" id="PF14257">
    <property type="entry name" value="DUF4349"/>
    <property type="match status" value="1"/>
</dbReference>
<keyword evidence="5" id="KW-1185">Reference proteome</keyword>
<reference evidence="4 5" key="1">
    <citation type="submission" date="2024-09" db="EMBL/GenBank/DDBJ databases">
        <title>Taxonomic and Genotyping Characterization of Leptospira Strains isolated from Multiple Sources in Colombia highlights the importance of intermediate species.</title>
        <authorList>
            <person name="Torres Higuera L."/>
            <person name="Rojas Tapias D."/>
            <person name="Jimenez Velasquez S."/>
            <person name="Renjifo Ibanez C."/>
        </authorList>
    </citation>
    <scope>NUCLEOTIDE SEQUENCE [LARGE SCALE GENOMIC DNA]</scope>
    <source>
        <strain evidence="4 5">Lep080</strain>
    </source>
</reference>
<name>A0ABV5BQW7_9LEPT</name>
<sequence>MPRILILFLILLFSFFCQKDSSPEESRAIGQSAKSAAPTPAMDQLSVAGEDADLKTAPVREKKDAASEEAKLFSNPKVGNLKIGRLLEYKANLSFTVENFISARKFLLELSSKYGFVLNENFYSSDGASPSSMNVTFHVRSSDLYEVLLELDKLGALVSENIEVEDHTESFTLEQIHAKRERIRGARRGELANRASTKTAAEIEALVAESEDAADSAEFEKWKILDRVSWAKITVHVEGPKKPKSVEVPNFRDAWIDLVEIGLKLLLLFIYILPLAILIGLSVYGFRAARNRWRNK</sequence>
<feature type="signal peptide" evidence="2">
    <location>
        <begin position="1"/>
        <end position="19"/>
    </location>
</feature>
<dbReference type="EMBL" id="JBHILJ010000007">
    <property type="protein sequence ID" value="MFB5737676.1"/>
    <property type="molecule type" value="Genomic_DNA"/>
</dbReference>
<evidence type="ECO:0000313" key="4">
    <source>
        <dbReference type="EMBL" id="MFB5737676.1"/>
    </source>
</evidence>
<feature type="transmembrane region" description="Helical" evidence="1">
    <location>
        <begin position="265"/>
        <end position="286"/>
    </location>
</feature>
<keyword evidence="1" id="KW-1133">Transmembrane helix</keyword>
<protein>
    <submittedName>
        <fullName evidence="4">DUF4349 domain-containing protein</fullName>
    </submittedName>
</protein>
<keyword evidence="2" id="KW-0732">Signal</keyword>
<feature type="chain" id="PRO_5045494282" evidence="2">
    <location>
        <begin position="20"/>
        <end position="296"/>
    </location>
</feature>
<feature type="domain" description="DUF4349" evidence="3">
    <location>
        <begin position="86"/>
        <end position="285"/>
    </location>
</feature>
<evidence type="ECO:0000256" key="1">
    <source>
        <dbReference type="SAM" id="Phobius"/>
    </source>
</evidence>
<accession>A0ABV5BQW7</accession>
<gene>
    <name evidence="4" type="ORF">ACE5IX_14225</name>
</gene>
<evidence type="ECO:0000256" key="2">
    <source>
        <dbReference type="SAM" id="SignalP"/>
    </source>
</evidence>
<dbReference type="Proteomes" id="UP001580391">
    <property type="component" value="Unassembled WGS sequence"/>
</dbReference>
<evidence type="ECO:0000259" key="3">
    <source>
        <dbReference type="Pfam" id="PF14257"/>
    </source>
</evidence>
<proteinExistence type="predicted"/>
<keyword evidence="1" id="KW-0472">Membrane</keyword>
<evidence type="ECO:0000313" key="5">
    <source>
        <dbReference type="Proteomes" id="UP001580391"/>
    </source>
</evidence>
<comment type="caution">
    <text evidence="4">The sequence shown here is derived from an EMBL/GenBank/DDBJ whole genome shotgun (WGS) entry which is preliminary data.</text>
</comment>
<dbReference type="RefSeq" id="WP_016543635.1">
    <property type="nucleotide sequence ID" value="NZ_JBHILI010000008.1"/>
</dbReference>